<feature type="domain" description="EF-hand" evidence="4">
    <location>
        <begin position="74"/>
        <end position="109"/>
    </location>
</feature>
<dbReference type="Gene3D" id="1.10.238.10">
    <property type="entry name" value="EF-hand"/>
    <property type="match status" value="1"/>
</dbReference>
<evidence type="ECO:0000259" key="5">
    <source>
        <dbReference type="PROSITE" id="PS51819"/>
    </source>
</evidence>
<gene>
    <name evidence="6" type="ORF">BWQ96_07232</name>
</gene>
<keyword evidence="3" id="KW-0106">Calcium</keyword>
<dbReference type="InterPro" id="IPR018146">
    <property type="entry name" value="Glyoxalase_1_CS"/>
</dbReference>
<evidence type="ECO:0000256" key="1">
    <source>
        <dbReference type="ARBA" id="ARBA00022723"/>
    </source>
</evidence>
<feature type="domain" description="EF-hand" evidence="4">
    <location>
        <begin position="115"/>
        <end position="145"/>
    </location>
</feature>
<proteinExistence type="predicted"/>
<dbReference type="CDD" id="cd00051">
    <property type="entry name" value="EFh"/>
    <property type="match status" value="1"/>
</dbReference>
<dbReference type="GO" id="GO:0005509">
    <property type="term" value="F:calcium ion binding"/>
    <property type="evidence" value="ECO:0007669"/>
    <property type="project" value="InterPro"/>
</dbReference>
<dbReference type="PANTHER" id="PTHR46142">
    <property type="match status" value="1"/>
</dbReference>
<name>A0A2V3ILS6_9FLOR</name>
<organism evidence="6 7">
    <name type="scientific">Gracilariopsis chorda</name>
    <dbReference type="NCBI Taxonomy" id="448386"/>
    <lineage>
        <taxon>Eukaryota</taxon>
        <taxon>Rhodophyta</taxon>
        <taxon>Florideophyceae</taxon>
        <taxon>Rhodymeniophycidae</taxon>
        <taxon>Gracilariales</taxon>
        <taxon>Gracilariaceae</taxon>
        <taxon>Gracilariopsis</taxon>
    </lineage>
</organism>
<dbReference type="OrthoDB" id="16820at2759"/>
<evidence type="ECO:0000313" key="6">
    <source>
        <dbReference type="EMBL" id="PXF43035.1"/>
    </source>
</evidence>
<dbReference type="InterPro" id="IPR037523">
    <property type="entry name" value="VOC_core"/>
</dbReference>
<feature type="domain" description="VOC" evidence="5">
    <location>
        <begin position="267"/>
        <end position="398"/>
    </location>
</feature>
<dbReference type="InterPro" id="IPR029068">
    <property type="entry name" value="Glyas_Bleomycin-R_OHBP_Dase"/>
</dbReference>
<dbReference type="InterPro" id="IPR018247">
    <property type="entry name" value="EF_Hand_1_Ca_BS"/>
</dbReference>
<dbReference type="InterPro" id="IPR011992">
    <property type="entry name" value="EF-hand-dom_pair"/>
</dbReference>
<evidence type="ECO:0000256" key="2">
    <source>
        <dbReference type="ARBA" id="ARBA00022737"/>
    </source>
</evidence>
<dbReference type="Pfam" id="PF13499">
    <property type="entry name" value="EF-hand_7"/>
    <property type="match status" value="1"/>
</dbReference>
<dbReference type="InterPro" id="IPR004360">
    <property type="entry name" value="Glyas_Fos-R_dOase_dom"/>
</dbReference>
<evidence type="ECO:0000259" key="4">
    <source>
        <dbReference type="PROSITE" id="PS50222"/>
    </source>
</evidence>
<dbReference type="Proteomes" id="UP000247409">
    <property type="component" value="Unassembled WGS sequence"/>
</dbReference>
<keyword evidence="2" id="KW-0677">Repeat</keyword>
<protein>
    <submittedName>
        <fullName evidence="6">Calmodulin</fullName>
    </submittedName>
</protein>
<dbReference type="GO" id="GO:0004462">
    <property type="term" value="F:lactoylglutathione lyase activity"/>
    <property type="evidence" value="ECO:0007669"/>
    <property type="project" value="InterPro"/>
</dbReference>
<dbReference type="AlphaFoldDB" id="A0A2V3ILS6"/>
<keyword evidence="7" id="KW-1185">Reference proteome</keyword>
<dbReference type="PROSITE" id="PS50222">
    <property type="entry name" value="EF_HAND_2"/>
    <property type="match status" value="3"/>
</dbReference>
<keyword evidence="1" id="KW-0479">Metal-binding</keyword>
<evidence type="ECO:0000256" key="3">
    <source>
        <dbReference type="ARBA" id="ARBA00022837"/>
    </source>
</evidence>
<accession>A0A2V3ILS6</accession>
<dbReference type="SMART" id="SM00054">
    <property type="entry name" value="EFh"/>
    <property type="match status" value="3"/>
</dbReference>
<reference evidence="6 7" key="1">
    <citation type="journal article" date="2018" name="Mol. Biol. Evol.">
        <title>Analysis of the draft genome of the red seaweed Gracilariopsis chorda provides insights into genome size evolution in Rhodophyta.</title>
        <authorList>
            <person name="Lee J."/>
            <person name="Yang E.C."/>
            <person name="Graf L."/>
            <person name="Yang J.H."/>
            <person name="Qiu H."/>
            <person name="Zel Zion U."/>
            <person name="Chan C.X."/>
            <person name="Stephens T.G."/>
            <person name="Weber A.P.M."/>
            <person name="Boo G.H."/>
            <person name="Boo S.M."/>
            <person name="Kim K.M."/>
            <person name="Shin Y."/>
            <person name="Jung M."/>
            <person name="Lee S.J."/>
            <person name="Yim H.S."/>
            <person name="Lee J.H."/>
            <person name="Bhattacharya D."/>
            <person name="Yoon H.S."/>
        </authorList>
    </citation>
    <scope>NUCLEOTIDE SEQUENCE [LARGE SCALE GENOMIC DNA]</scope>
    <source>
        <strain evidence="6 7">SKKU-2015</strain>
        <tissue evidence="6">Whole body</tissue>
    </source>
</reference>
<dbReference type="Gene3D" id="3.10.180.10">
    <property type="entry name" value="2,3-Dihydroxybiphenyl 1,2-Dioxygenase, domain 1"/>
    <property type="match status" value="1"/>
</dbReference>
<dbReference type="PANTHER" id="PTHR46142:SF3">
    <property type="entry name" value="F18B13.24 PROTEIN"/>
    <property type="match status" value="1"/>
</dbReference>
<dbReference type="SUPFAM" id="SSF54593">
    <property type="entry name" value="Glyoxalase/Bleomycin resistance protein/Dihydroxybiphenyl dioxygenase"/>
    <property type="match status" value="1"/>
</dbReference>
<comment type="caution">
    <text evidence="6">The sequence shown here is derived from an EMBL/GenBank/DDBJ whole genome shotgun (WGS) entry which is preliminary data.</text>
</comment>
<evidence type="ECO:0000313" key="7">
    <source>
        <dbReference type="Proteomes" id="UP000247409"/>
    </source>
</evidence>
<dbReference type="PROSITE" id="PS00018">
    <property type="entry name" value="EF_HAND_1"/>
    <property type="match status" value="1"/>
</dbReference>
<dbReference type="SUPFAM" id="SSF47473">
    <property type="entry name" value="EF-hand"/>
    <property type="match status" value="1"/>
</dbReference>
<dbReference type="InterPro" id="IPR002048">
    <property type="entry name" value="EF_hand_dom"/>
</dbReference>
<dbReference type="EMBL" id="NBIV01000140">
    <property type="protein sequence ID" value="PXF43035.1"/>
    <property type="molecule type" value="Genomic_DNA"/>
</dbReference>
<feature type="domain" description="EF-hand" evidence="4">
    <location>
        <begin position="202"/>
        <end position="237"/>
    </location>
</feature>
<dbReference type="PROSITE" id="PS51819">
    <property type="entry name" value="VOC"/>
    <property type="match status" value="1"/>
</dbReference>
<dbReference type="FunFam" id="1.10.238.10:FF:000003">
    <property type="entry name" value="Calmodulin A"/>
    <property type="match status" value="1"/>
</dbReference>
<dbReference type="Pfam" id="PF00903">
    <property type="entry name" value="Glyoxalase"/>
    <property type="match status" value="1"/>
</dbReference>
<sequence>MACLVNFEDTLTCVTTSNKWSASTTVQSTCADICSGTIKQEIQPRPERVICNTEGIKDQPREVLPSSDVRSADSAEARYKELFDALDLDSSGYITAAKLCHVMTSLGMSGVDCVVDEMITVYDSDGNGRITFPEFVKLMNELGGCSPSFGTQKQYSHISNNSGRADACVESCSSANDAKAAETGVFFNEENDEGHCVIHIADMPQAVQDVLKLFDFNSDSKVTISDLEHAAKLLEAERNPPRNPDDNPFLHWSKGREKRGLGSLVYKANHIALIVSDVGRSAAFYSNVLGFQQIRRPNFDRHGAWFTMGNLELHLIKGTPIVPSGDDLIVGHISIETLEIEMVPEILRRMQVPFQQNVSVPKAADAGQGTNESNTSDKIVKQYFIRDPDGYYIEICNCDILTAYCLGPEKNDPKGKRLSAENDAPVVELVEKWADFGEARRCRRAQMIRRARKTNVSIETLAQILGCSKADRVDPEKLNNLLIRRTVYGDICQNETPHSLADILLHCGNDIPSASDLMKLRAIAHGTRVLQPPPFYENGTVKIIPPSFERAAEL</sequence>
<dbReference type="PROSITE" id="PS00934">
    <property type="entry name" value="GLYOXALASE_I_1"/>
    <property type="match status" value="1"/>
</dbReference>